<comment type="similarity">
    <text evidence="1 5">Belongs to the peptidase S41A family.</text>
</comment>
<dbReference type="PROSITE" id="PS50106">
    <property type="entry name" value="PDZ"/>
    <property type="match status" value="1"/>
</dbReference>
<dbReference type="Pfam" id="PF17820">
    <property type="entry name" value="PDZ_6"/>
    <property type="match status" value="1"/>
</dbReference>
<dbReference type="GO" id="GO:0006508">
    <property type="term" value="P:proteolysis"/>
    <property type="evidence" value="ECO:0007669"/>
    <property type="project" value="UniProtKB-KW"/>
</dbReference>
<dbReference type="Proteomes" id="UP000238823">
    <property type="component" value="Unassembled WGS sequence"/>
</dbReference>
<sequence>MRTLRRWSGAKLQALICLLALLVLAGGCKSKAASEDEGSGSATDPKPEIEPDPSPGEEMFAQLRLDERSFPLLIWSAHVVRVDYFDKERFDPKGQLATAMDYIGLNTPEFFGKREGDELEVTVRSRTQRFSLADVDDLDAAADVMEKVLEFAAEVLSLEDEPLHELEYDAINGLLASLDPHTILLTPEESAELGVKTRGSFGGIGAEIAANERRILVVRVLPGSPAEAGGLLDNDVILEVDDQSTVNLSTDDARSLLRGPIDSAVILKVRRGSEVKRIEITRGLIAIPTISAVMLPDRVGYVQVTTFQEDTAQKLKEALEGFLAEGELAGLVVDLRGNSGGLLAQAVGILDQFVTGGELVIVRSAHGREHQDATEGMVIPIEAPIVALVDENAASASEIVGGSLKHLDRGVILGRASFGKGTVQELRKATPYGREVALKLTIAEYRVAGDRRIQSVGVIPDLRLLPVDLSSFEGIARMYDVERFERQRERARTAHLPSAVHDAHVDAELAMSRSELSLRYFGGASTPSTPETGDAGPRELQDPEIRLARAVALALRGKVGRRAQVEALPGIVQSLAQSEDQRILEAIAPWKIDWTGIDDPADVDAPLGVAVSIEGDGPHPAGQPFRLHIEVENPSDRALERVHLITDCARDELDGIELLIGRLEPGAVHSRNIDLQVMAWHESFVDTLAVHAHVGEPGPTPDGEATLQFAVSGAPRPSFSYDYWVIDDPRLVAQGPKRPEQQPFPGEQPFTVQGNGDGLLQPGERVLLGFLAHNAGGAAPDARVLLRNLSGRQGLLEEGLYVGGALADGESFVGAFGVSISPKADPALPLELELIVGDGVLHESVDDKLRFRVIPGRDGVVEIDGDPRRSFRGDGQGRGGGPGDGVLRVYNGADGSTPIVAELAAGAVVEVTDVAGEWLAIRGERGEGRRLWIPRDLVAVGGKGALARVPRDHRMVDPPVVSLGEIAGVVTGETVEIHGIARHHQRVRDVVVTVRASGPAQPERKVFYLANRALEGEPAKSLEFSATVELSPGSNRITVLVRDQDKVERRRDIWVFRE</sequence>
<dbReference type="CDD" id="cd07560">
    <property type="entry name" value="Peptidase_S41_CPP"/>
    <property type="match status" value="1"/>
</dbReference>
<dbReference type="SUPFAM" id="SSF52096">
    <property type="entry name" value="ClpP/crotonase"/>
    <property type="match status" value="1"/>
</dbReference>
<evidence type="ECO:0000256" key="3">
    <source>
        <dbReference type="ARBA" id="ARBA00022801"/>
    </source>
</evidence>
<dbReference type="SUPFAM" id="SSF50156">
    <property type="entry name" value="PDZ domain-like"/>
    <property type="match status" value="1"/>
</dbReference>
<keyword evidence="3 5" id="KW-0378">Hydrolase</keyword>
<dbReference type="InterPro" id="IPR004447">
    <property type="entry name" value="Peptidase_S41A"/>
</dbReference>
<keyword evidence="4 5" id="KW-0720">Serine protease</keyword>
<feature type="region of interest" description="Disordered" evidence="6">
    <location>
        <begin position="33"/>
        <end position="55"/>
    </location>
</feature>
<dbReference type="Pfam" id="PF03572">
    <property type="entry name" value="Peptidase_S41"/>
    <property type="match status" value="1"/>
</dbReference>
<dbReference type="GO" id="GO:0004252">
    <property type="term" value="F:serine-type endopeptidase activity"/>
    <property type="evidence" value="ECO:0007669"/>
    <property type="project" value="UniProtKB-EC"/>
</dbReference>
<accession>A0A2S9YI85</accession>
<organism evidence="8 9">
    <name type="scientific">Enhygromyxa salina</name>
    <dbReference type="NCBI Taxonomy" id="215803"/>
    <lineage>
        <taxon>Bacteria</taxon>
        <taxon>Pseudomonadati</taxon>
        <taxon>Myxococcota</taxon>
        <taxon>Polyangia</taxon>
        <taxon>Nannocystales</taxon>
        <taxon>Nannocystaceae</taxon>
        <taxon>Enhygromyxa</taxon>
    </lineage>
</organism>
<evidence type="ECO:0000256" key="2">
    <source>
        <dbReference type="ARBA" id="ARBA00022670"/>
    </source>
</evidence>
<dbReference type="NCBIfam" id="TIGR03900">
    <property type="entry name" value="prc_long_Delta"/>
    <property type="match status" value="1"/>
</dbReference>
<dbReference type="GO" id="GO:0007165">
    <property type="term" value="P:signal transduction"/>
    <property type="evidence" value="ECO:0007669"/>
    <property type="project" value="TreeGrafter"/>
</dbReference>
<protein>
    <submittedName>
        <fullName evidence="8">Carboxy-terminal processing protease CtpB</fullName>
        <ecNumber evidence="8">3.4.21.102</ecNumber>
    </submittedName>
</protein>
<evidence type="ECO:0000256" key="6">
    <source>
        <dbReference type="SAM" id="MobiDB-lite"/>
    </source>
</evidence>
<feature type="domain" description="PDZ" evidence="7">
    <location>
        <begin position="190"/>
        <end position="272"/>
    </location>
</feature>
<name>A0A2S9YI85_9BACT</name>
<evidence type="ECO:0000313" key="9">
    <source>
        <dbReference type="Proteomes" id="UP000238823"/>
    </source>
</evidence>
<dbReference type="AlphaFoldDB" id="A0A2S9YI85"/>
<evidence type="ECO:0000313" key="8">
    <source>
        <dbReference type="EMBL" id="PRQ04818.1"/>
    </source>
</evidence>
<dbReference type="EMBL" id="PVNL01000101">
    <property type="protein sequence ID" value="PRQ04818.1"/>
    <property type="molecule type" value="Genomic_DNA"/>
</dbReference>
<dbReference type="InterPro" id="IPR029045">
    <property type="entry name" value="ClpP/crotonase-like_dom_sf"/>
</dbReference>
<evidence type="ECO:0000256" key="4">
    <source>
        <dbReference type="ARBA" id="ARBA00022825"/>
    </source>
</evidence>
<proteinExistence type="inferred from homology"/>
<evidence type="ECO:0000259" key="7">
    <source>
        <dbReference type="PROSITE" id="PS50106"/>
    </source>
</evidence>
<dbReference type="SMART" id="SM00245">
    <property type="entry name" value="TSPc"/>
    <property type="match status" value="1"/>
</dbReference>
<dbReference type="PANTHER" id="PTHR32060:SF30">
    <property type="entry name" value="CARBOXY-TERMINAL PROCESSING PROTEASE CTPA"/>
    <property type="match status" value="1"/>
</dbReference>
<evidence type="ECO:0000256" key="1">
    <source>
        <dbReference type="ARBA" id="ARBA00009179"/>
    </source>
</evidence>
<dbReference type="PROSITE" id="PS51257">
    <property type="entry name" value="PROKAR_LIPOPROTEIN"/>
    <property type="match status" value="1"/>
</dbReference>
<dbReference type="Gene3D" id="3.30.750.44">
    <property type="match status" value="1"/>
</dbReference>
<dbReference type="OrthoDB" id="9812068at2"/>
<keyword evidence="2 5" id="KW-0645">Protease</keyword>
<dbReference type="RefSeq" id="WP_106091891.1">
    <property type="nucleotide sequence ID" value="NZ_PVNL01000101.1"/>
</dbReference>
<dbReference type="InterPro" id="IPR036034">
    <property type="entry name" value="PDZ_sf"/>
</dbReference>
<reference evidence="8 9" key="1">
    <citation type="submission" date="2018-03" db="EMBL/GenBank/DDBJ databases">
        <title>Draft Genome Sequences of the Obligatory Marine Myxobacteria Enhygromyxa salina SWB007.</title>
        <authorList>
            <person name="Poehlein A."/>
            <person name="Moghaddam J.A."/>
            <person name="Harms H."/>
            <person name="Alanjari M."/>
            <person name="Koenig G.M."/>
            <person name="Daniel R."/>
            <person name="Schaeberle T.F."/>
        </authorList>
    </citation>
    <scope>NUCLEOTIDE SEQUENCE [LARGE SCALE GENOMIC DNA]</scope>
    <source>
        <strain evidence="8 9">SWB007</strain>
    </source>
</reference>
<evidence type="ECO:0000256" key="5">
    <source>
        <dbReference type="RuleBase" id="RU004404"/>
    </source>
</evidence>
<dbReference type="GO" id="GO:0030288">
    <property type="term" value="C:outer membrane-bounded periplasmic space"/>
    <property type="evidence" value="ECO:0007669"/>
    <property type="project" value="TreeGrafter"/>
</dbReference>
<dbReference type="InterPro" id="IPR023831">
    <property type="entry name" value="MXAN_5808-like"/>
</dbReference>
<dbReference type="PANTHER" id="PTHR32060">
    <property type="entry name" value="TAIL-SPECIFIC PROTEASE"/>
    <property type="match status" value="1"/>
</dbReference>
<comment type="caution">
    <text evidence="8">The sequence shown here is derived from an EMBL/GenBank/DDBJ whole genome shotgun (WGS) entry which is preliminary data.</text>
</comment>
<dbReference type="InterPro" id="IPR041489">
    <property type="entry name" value="PDZ_6"/>
</dbReference>
<dbReference type="SMART" id="SM00228">
    <property type="entry name" value="PDZ"/>
    <property type="match status" value="1"/>
</dbReference>
<dbReference type="Gene3D" id="2.30.42.10">
    <property type="match status" value="1"/>
</dbReference>
<dbReference type="EC" id="3.4.21.102" evidence="8"/>
<gene>
    <name evidence="8" type="primary">ctpB</name>
    <name evidence="8" type="ORF">ENSA7_49910</name>
</gene>
<dbReference type="NCBIfam" id="TIGR00225">
    <property type="entry name" value="prc"/>
    <property type="match status" value="1"/>
</dbReference>
<dbReference type="Gene3D" id="3.90.226.10">
    <property type="entry name" value="2-enoyl-CoA Hydratase, Chain A, domain 1"/>
    <property type="match status" value="1"/>
</dbReference>
<dbReference type="InterPro" id="IPR001478">
    <property type="entry name" value="PDZ"/>
</dbReference>
<dbReference type="InterPro" id="IPR005151">
    <property type="entry name" value="Tail-specific_protease"/>
</dbReference>
<dbReference type="CDD" id="cd06782">
    <property type="entry name" value="cpPDZ_CPP-like"/>
    <property type="match status" value="1"/>
</dbReference>